<dbReference type="STRING" id="1548208.AXK12_03725"/>
<dbReference type="PANTHER" id="PTHR12110:SF41">
    <property type="entry name" value="INOSOSE DEHYDRATASE"/>
    <property type="match status" value="1"/>
</dbReference>
<protein>
    <recommendedName>
        <fullName evidence="1">Xylose isomerase-like TIM barrel domain-containing protein</fullName>
    </recommendedName>
</protein>
<evidence type="ECO:0000313" key="3">
    <source>
        <dbReference type="Proteomes" id="UP000071392"/>
    </source>
</evidence>
<evidence type="ECO:0000313" key="2">
    <source>
        <dbReference type="EMBL" id="KXU36253.1"/>
    </source>
</evidence>
<dbReference type="InterPro" id="IPR050312">
    <property type="entry name" value="IolE/XylAMocC-like"/>
</dbReference>
<feature type="domain" description="Xylose isomerase-like TIM barrel" evidence="1">
    <location>
        <begin position="13"/>
        <end position="243"/>
    </location>
</feature>
<comment type="caution">
    <text evidence="2">The sequence shown here is derived from an EMBL/GenBank/DDBJ whole genome shotgun (WGS) entry which is preliminary data.</text>
</comment>
<dbReference type="InterPro" id="IPR036237">
    <property type="entry name" value="Xyl_isomerase-like_sf"/>
</dbReference>
<organism evidence="2 3">
    <name type="scientific">Cephaloticoccus capnophilus</name>
    <dbReference type="NCBI Taxonomy" id="1548208"/>
    <lineage>
        <taxon>Bacteria</taxon>
        <taxon>Pseudomonadati</taxon>
        <taxon>Verrucomicrobiota</taxon>
        <taxon>Opitutia</taxon>
        <taxon>Opitutales</taxon>
        <taxon>Opitutaceae</taxon>
        <taxon>Cephaloticoccus</taxon>
    </lineage>
</organism>
<gene>
    <name evidence="2" type="ORF">AXK12_03725</name>
</gene>
<dbReference type="EMBL" id="LSZP01000028">
    <property type="protein sequence ID" value="KXU36253.1"/>
    <property type="molecule type" value="Genomic_DNA"/>
</dbReference>
<dbReference type="PANTHER" id="PTHR12110">
    <property type="entry name" value="HYDROXYPYRUVATE ISOMERASE"/>
    <property type="match status" value="1"/>
</dbReference>
<name>A0A139SNS8_9BACT</name>
<keyword evidence="3" id="KW-1185">Reference proteome</keyword>
<dbReference type="Proteomes" id="UP000071392">
    <property type="component" value="Unassembled WGS sequence"/>
</dbReference>
<dbReference type="InterPro" id="IPR013022">
    <property type="entry name" value="Xyl_isomerase-like_TIM-brl"/>
</dbReference>
<dbReference type="Gene3D" id="3.20.20.150">
    <property type="entry name" value="Divalent-metal-dependent TIM barrel enzymes"/>
    <property type="match status" value="1"/>
</dbReference>
<dbReference type="Pfam" id="PF01261">
    <property type="entry name" value="AP_endonuc_2"/>
    <property type="match status" value="1"/>
</dbReference>
<proteinExistence type="predicted"/>
<accession>A0A139SNS8</accession>
<dbReference type="SUPFAM" id="SSF51658">
    <property type="entry name" value="Xylose isomerase-like"/>
    <property type="match status" value="1"/>
</dbReference>
<reference evidence="2 3" key="1">
    <citation type="submission" date="2016-02" db="EMBL/GenBank/DDBJ databases">
        <authorList>
            <person name="Wen L."/>
            <person name="He K."/>
            <person name="Yang H."/>
        </authorList>
    </citation>
    <scope>NUCLEOTIDE SEQUENCE [LARGE SCALE GENOMIC DNA]</scope>
    <source>
        <strain evidence="2 3">CV41</strain>
    </source>
</reference>
<evidence type="ECO:0000259" key="1">
    <source>
        <dbReference type="Pfam" id="PF01261"/>
    </source>
</evidence>
<sequence>MKTPEAFVEGMKTLADIGFKSVQLSGVDFDMMSEADFVRVCGEVGISITATHLIGTGDLDEPQRCIDRLGKLGVTQDAYAYPAGVDFTDEAAVDRWLAKLEAANQAYKKAGITLSYHNHHLEFMRSRGKSIQQRIFDETTLAFEIDTYWIQAGGESPLAWVQRCAEAGRLPLIHLKDFRIGVDAQSKSPVAQFAEIGSGGIDFKPIIAAAEAGGCLSYIIEQDNSYGRDEFEAAAESFRYLRDHFAR</sequence>
<dbReference type="AlphaFoldDB" id="A0A139SNS8"/>